<dbReference type="SUPFAM" id="SSF53850">
    <property type="entry name" value="Periplasmic binding protein-like II"/>
    <property type="match status" value="1"/>
</dbReference>
<dbReference type="PANTHER" id="PTHR37945">
    <property type="entry name" value="EXTRACELLULAR TUNGSTATE BINDING PROTEIN"/>
    <property type="match status" value="1"/>
</dbReference>
<dbReference type="PANTHER" id="PTHR37945:SF1">
    <property type="entry name" value="EXTRACELLULAR TUNGSTATE BINDING PROTEIN"/>
    <property type="match status" value="1"/>
</dbReference>
<proteinExistence type="predicted"/>
<dbReference type="Pfam" id="PF12849">
    <property type="entry name" value="PBP_like_2"/>
    <property type="match status" value="1"/>
</dbReference>
<dbReference type="InterPro" id="IPR052738">
    <property type="entry name" value="ABC-Tungstate_binding"/>
</dbReference>
<name>A0A381YWB3_9ZZZZ</name>
<dbReference type="InterPro" id="IPR024370">
    <property type="entry name" value="PBP_domain"/>
</dbReference>
<dbReference type="Gene3D" id="3.40.190.10">
    <property type="entry name" value="Periplasmic binding protein-like II"/>
    <property type="match status" value="2"/>
</dbReference>
<feature type="domain" description="PBP" evidence="1">
    <location>
        <begin position="24"/>
        <end position="243"/>
    </location>
</feature>
<accession>A0A381YWB3</accession>
<sequence length="264" mass="30393">MLLRIFSFLFFFITSFELFALDNRVIVASTTSTYDTGLLSYLNNYFEDFFDIKVQVLSLGTGQAIRVAQDGNAEVLLVHHTTSEIKFMNDGYGLIRHELMYNDYVLVGPNEDQFDCKSVEIKFKEIKQKKLPFISRGDDSGTHKKELELWNSINFSPLSSSWYQEVGQGMGITLLMANEKSAYTLSDRGTWIAFNKKENLSIVCENLPPLFNQYGLIIVDPSVNSNLDIENANIYVNWLISDRGKELINNFRKKGQQLFYFNHH</sequence>
<protein>
    <recommendedName>
        <fullName evidence="1">PBP domain-containing protein</fullName>
    </recommendedName>
</protein>
<reference evidence="2" key="1">
    <citation type="submission" date="2018-05" db="EMBL/GenBank/DDBJ databases">
        <authorList>
            <person name="Lanie J.A."/>
            <person name="Ng W.-L."/>
            <person name="Kazmierczak K.M."/>
            <person name="Andrzejewski T.M."/>
            <person name="Davidsen T.M."/>
            <person name="Wayne K.J."/>
            <person name="Tettelin H."/>
            <person name="Glass J.I."/>
            <person name="Rusch D."/>
            <person name="Podicherti R."/>
            <person name="Tsui H.-C.T."/>
            <person name="Winkler M.E."/>
        </authorList>
    </citation>
    <scope>NUCLEOTIDE SEQUENCE</scope>
</reference>
<organism evidence="2">
    <name type="scientific">marine metagenome</name>
    <dbReference type="NCBI Taxonomy" id="408172"/>
    <lineage>
        <taxon>unclassified sequences</taxon>
        <taxon>metagenomes</taxon>
        <taxon>ecological metagenomes</taxon>
    </lineage>
</organism>
<evidence type="ECO:0000313" key="2">
    <source>
        <dbReference type="EMBL" id="SVA81316.1"/>
    </source>
</evidence>
<dbReference type="EMBL" id="UINC01019228">
    <property type="protein sequence ID" value="SVA81316.1"/>
    <property type="molecule type" value="Genomic_DNA"/>
</dbReference>
<gene>
    <name evidence="2" type="ORF">METZ01_LOCUS134170</name>
</gene>
<dbReference type="AlphaFoldDB" id="A0A381YWB3"/>
<evidence type="ECO:0000259" key="1">
    <source>
        <dbReference type="Pfam" id="PF12849"/>
    </source>
</evidence>